<evidence type="ECO:0000256" key="1">
    <source>
        <dbReference type="ARBA" id="ARBA00004123"/>
    </source>
</evidence>
<keyword evidence="2 3" id="KW-0371">Homeobox</keyword>
<dbReference type="STRING" id="29655.A0A0K9P3J6"/>
<dbReference type="OrthoDB" id="1515643at2759"/>
<comment type="caution">
    <text evidence="7">The sequence shown here is derived from an EMBL/GenBank/DDBJ whole genome shotgun (WGS) entry which is preliminary data.</text>
</comment>
<dbReference type="PANTHER" id="PTHR45654">
    <property type="entry name" value="HOMEOBOX-LEUCINE ZIPPER PROTEIN MERISTEM L1"/>
    <property type="match status" value="1"/>
</dbReference>
<dbReference type="SUPFAM" id="SSF46689">
    <property type="entry name" value="Homeodomain-like"/>
    <property type="match status" value="1"/>
</dbReference>
<dbReference type="InterPro" id="IPR042160">
    <property type="entry name" value="HD-Zip_IV"/>
</dbReference>
<dbReference type="GO" id="GO:0003677">
    <property type="term" value="F:DNA binding"/>
    <property type="evidence" value="ECO:0007669"/>
    <property type="project" value="UniProtKB-UniRule"/>
</dbReference>
<dbReference type="PANTHER" id="PTHR45654:SF5">
    <property type="entry name" value="HOMEOBOX-LEUCINE ZIPPER PROTEIN ANTHOCYANINLESS 2-RELATED"/>
    <property type="match status" value="1"/>
</dbReference>
<accession>A0A0K9P3J6</accession>
<evidence type="ECO:0000256" key="3">
    <source>
        <dbReference type="RuleBase" id="RU000682"/>
    </source>
</evidence>
<gene>
    <name evidence="7" type="ORF">ZOSMA_442G00020</name>
</gene>
<dbReference type="Gene3D" id="1.10.10.60">
    <property type="entry name" value="Homeodomain-like"/>
    <property type="match status" value="1"/>
</dbReference>
<feature type="coiled-coil region" evidence="4">
    <location>
        <begin position="107"/>
        <end position="134"/>
    </location>
</feature>
<dbReference type="EMBL" id="LFYR01001311">
    <property type="protein sequence ID" value="KMZ62800.1"/>
    <property type="molecule type" value="Genomic_DNA"/>
</dbReference>
<evidence type="ECO:0000313" key="8">
    <source>
        <dbReference type="Proteomes" id="UP000036987"/>
    </source>
</evidence>
<dbReference type="InterPro" id="IPR009057">
    <property type="entry name" value="Homeodomain-like_sf"/>
</dbReference>
<evidence type="ECO:0000256" key="2">
    <source>
        <dbReference type="PROSITE-ProRule" id="PRU00108"/>
    </source>
</evidence>
<keyword evidence="2 3" id="KW-0238">DNA-binding</keyword>
<evidence type="ECO:0000256" key="4">
    <source>
        <dbReference type="SAM" id="Coils"/>
    </source>
</evidence>
<dbReference type="Pfam" id="PF00046">
    <property type="entry name" value="Homeodomain"/>
    <property type="match status" value="1"/>
</dbReference>
<name>A0A0K9P3J6_ZOSMR</name>
<proteinExistence type="predicted"/>
<dbReference type="OMA" id="ESMSCNE"/>
<protein>
    <recommendedName>
        <fullName evidence="6">Homeobox domain-containing protein</fullName>
    </recommendedName>
</protein>
<evidence type="ECO:0000259" key="6">
    <source>
        <dbReference type="PROSITE" id="PS50071"/>
    </source>
</evidence>
<keyword evidence="8" id="KW-1185">Reference proteome</keyword>
<dbReference type="GO" id="GO:0005634">
    <property type="term" value="C:nucleus"/>
    <property type="evidence" value="ECO:0007669"/>
    <property type="project" value="UniProtKB-SubCell"/>
</dbReference>
<evidence type="ECO:0000256" key="5">
    <source>
        <dbReference type="SAM" id="MobiDB-lite"/>
    </source>
</evidence>
<keyword evidence="4" id="KW-0175">Coiled coil</keyword>
<evidence type="ECO:0000313" key="7">
    <source>
        <dbReference type="EMBL" id="KMZ62800.1"/>
    </source>
</evidence>
<organism evidence="7 8">
    <name type="scientific">Zostera marina</name>
    <name type="common">Eelgrass</name>
    <dbReference type="NCBI Taxonomy" id="29655"/>
    <lineage>
        <taxon>Eukaryota</taxon>
        <taxon>Viridiplantae</taxon>
        <taxon>Streptophyta</taxon>
        <taxon>Embryophyta</taxon>
        <taxon>Tracheophyta</taxon>
        <taxon>Spermatophyta</taxon>
        <taxon>Magnoliopsida</taxon>
        <taxon>Liliopsida</taxon>
        <taxon>Zosteraceae</taxon>
        <taxon>Zostera</taxon>
    </lineage>
</organism>
<dbReference type="SMART" id="SM00389">
    <property type="entry name" value="HOX"/>
    <property type="match status" value="1"/>
</dbReference>
<keyword evidence="2 3" id="KW-0539">Nucleus</keyword>
<feature type="DNA-binding region" description="Homeobox" evidence="2">
    <location>
        <begin position="41"/>
        <end position="109"/>
    </location>
</feature>
<dbReference type="InterPro" id="IPR001356">
    <property type="entry name" value="HD"/>
</dbReference>
<comment type="subcellular location">
    <subcellularLocation>
        <location evidence="1 2 3">Nucleus</location>
    </subcellularLocation>
</comment>
<sequence>MYSGSRLDDFDGQGHRLSREVDTNVDQNSVVQYESMSCNEKKRNYHRYNHDQIQNLEAYVGDLKPHLMFKECTCPDANQRIILGKKLNMDSQQVKYWFQNRRMKMKNQLKNKENSVLKQQIDKLRHEKALLIMEAMSKPCCAQCGYHPVYEKIYQKD</sequence>
<feature type="region of interest" description="Disordered" evidence="5">
    <location>
        <begin position="1"/>
        <end position="22"/>
    </location>
</feature>
<dbReference type="PROSITE" id="PS50071">
    <property type="entry name" value="HOMEOBOX_2"/>
    <property type="match status" value="1"/>
</dbReference>
<dbReference type="CDD" id="cd00086">
    <property type="entry name" value="homeodomain"/>
    <property type="match status" value="1"/>
</dbReference>
<dbReference type="AlphaFoldDB" id="A0A0K9P3J6"/>
<reference evidence="8" key="1">
    <citation type="journal article" date="2016" name="Nature">
        <title>The genome of the seagrass Zostera marina reveals angiosperm adaptation to the sea.</title>
        <authorList>
            <person name="Olsen J.L."/>
            <person name="Rouze P."/>
            <person name="Verhelst B."/>
            <person name="Lin Y.-C."/>
            <person name="Bayer T."/>
            <person name="Collen J."/>
            <person name="Dattolo E."/>
            <person name="De Paoli E."/>
            <person name="Dittami S."/>
            <person name="Maumus F."/>
            <person name="Michel G."/>
            <person name="Kersting A."/>
            <person name="Lauritano C."/>
            <person name="Lohaus R."/>
            <person name="Toepel M."/>
            <person name="Tonon T."/>
            <person name="Vanneste K."/>
            <person name="Amirebrahimi M."/>
            <person name="Brakel J."/>
            <person name="Bostroem C."/>
            <person name="Chovatia M."/>
            <person name="Grimwood J."/>
            <person name="Jenkins J.W."/>
            <person name="Jueterbock A."/>
            <person name="Mraz A."/>
            <person name="Stam W.T."/>
            <person name="Tice H."/>
            <person name="Bornberg-Bauer E."/>
            <person name="Green P.J."/>
            <person name="Pearson G.A."/>
            <person name="Procaccini G."/>
            <person name="Duarte C.M."/>
            <person name="Schmutz J."/>
            <person name="Reusch T.B.H."/>
            <person name="Van de Peer Y."/>
        </authorList>
    </citation>
    <scope>NUCLEOTIDE SEQUENCE [LARGE SCALE GENOMIC DNA]</scope>
    <source>
        <strain evidence="8">cv. Finnish</strain>
    </source>
</reference>
<feature type="domain" description="Homeobox" evidence="6">
    <location>
        <begin position="39"/>
        <end position="108"/>
    </location>
</feature>
<dbReference type="Proteomes" id="UP000036987">
    <property type="component" value="Unassembled WGS sequence"/>
</dbReference>